<dbReference type="GO" id="GO:0005739">
    <property type="term" value="C:mitochondrion"/>
    <property type="evidence" value="ECO:0007669"/>
    <property type="project" value="TreeGrafter"/>
</dbReference>
<dbReference type="InterPro" id="IPR024708">
    <property type="entry name" value="Catalase_AS"/>
</dbReference>
<dbReference type="SMART" id="SM01060">
    <property type="entry name" value="Catalase"/>
    <property type="match status" value="1"/>
</dbReference>
<organism evidence="10 11">
    <name type="scientific">Mythimna separata</name>
    <name type="common">Oriental armyworm</name>
    <name type="synonym">Pseudaletia separata</name>
    <dbReference type="NCBI Taxonomy" id="271217"/>
    <lineage>
        <taxon>Eukaryota</taxon>
        <taxon>Metazoa</taxon>
        <taxon>Ecdysozoa</taxon>
        <taxon>Arthropoda</taxon>
        <taxon>Hexapoda</taxon>
        <taxon>Insecta</taxon>
        <taxon>Pterygota</taxon>
        <taxon>Neoptera</taxon>
        <taxon>Endopterygota</taxon>
        <taxon>Lepidoptera</taxon>
        <taxon>Glossata</taxon>
        <taxon>Ditrysia</taxon>
        <taxon>Noctuoidea</taxon>
        <taxon>Noctuidae</taxon>
        <taxon>Noctuinae</taxon>
        <taxon>Hadenini</taxon>
        <taxon>Mythimna</taxon>
    </lineage>
</organism>
<evidence type="ECO:0000256" key="8">
    <source>
        <dbReference type="SAM" id="SignalP"/>
    </source>
</evidence>
<dbReference type="PRINTS" id="PR00067">
    <property type="entry name" value="CATALASE"/>
</dbReference>
<feature type="signal peptide" evidence="8">
    <location>
        <begin position="1"/>
        <end position="19"/>
    </location>
</feature>
<dbReference type="GO" id="GO:0042744">
    <property type="term" value="P:hydrogen peroxide catabolic process"/>
    <property type="evidence" value="ECO:0007669"/>
    <property type="project" value="UniProtKB-KW"/>
</dbReference>
<keyword evidence="7" id="KW-0376">Hydrogen peroxide</keyword>
<evidence type="ECO:0000256" key="2">
    <source>
        <dbReference type="ARBA" id="ARBA00022559"/>
    </source>
</evidence>
<comment type="caution">
    <text evidence="10">The sequence shown here is derived from an EMBL/GenBank/DDBJ whole genome shotgun (WGS) entry which is preliminary data.</text>
</comment>
<keyword evidence="8" id="KW-0732">Signal</keyword>
<evidence type="ECO:0000256" key="3">
    <source>
        <dbReference type="ARBA" id="ARBA00022617"/>
    </source>
</evidence>
<evidence type="ECO:0000256" key="6">
    <source>
        <dbReference type="ARBA" id="ARBA00023004"/>
    </source>
</evidence>
<keyword evidence="3" id="KW-0349">Heme</keyword>
<dbReference type="GO" id="GO:0020037">
    <property type="term" value="F:heme binding"/>
    <property type="evidence" value="ECO:0007669"/>
    <property type="project" value="InterPro"/>
</dbReference>
<evidence type="ECO:0000256" key="7">
    <source>
        <dbReference type="ARBA" id="ARBA00023324"/>
    </source>
</evidence>
<gene>
    <name evidence="10" type="ORF">PYW07_015602</name>
</gene>
<accession>A0AAD7Z194</accession>
<dbReference type="EMBL" id="JARGEI010000004">
    <property type="protein sequence ID" value="KAJ8733003.1"/>
    <property type="molecule type" value="Genomic_DNA"/>
</dbReference>
<evidence type="ECO:0000256" key="4">
    <source>
        <dbReference type="ARBA" id="ARBA00022723"/>
    </source>
</evidence>
<keyword evidence="11" id="KW-1185">Reference proteome</keyword>
<dbReference type="InterPro" id="IPR020835">
    <property type="entry name" value="Catalase_sf"/>
</dbReference>
<evidence type="ECO:0000313" key="10">
    <source>
        <dbReference type="EMBL" id="KAJ8733003.1"/>
    </source>
</evidence>
<dbReference type="InterPro" id="IPR018028">
    <property type="entry name" value="Catalase"/>
</dbReference>
<dbReference type="AlphaFoldDB" id="A0AAD7Z194"/>
<sequence length="528" mass="59162">MSLRILWLLVVATLVAVDANIPHDPVADQIILFEKKTNGPVGILKTSAGAAVEEKEATATLNGRLIFNTHFMDKFSRFDRERIPERVVHAKAGGAFGYFEVTHDITDICNADLFNKIGKRTPLAARFSPIAVDRGGIDTSRDARGFALKFYTEAGNFDMVGLNFPIFAIKDPLLFPSFIHAQKKNPATNVCDPNMYWDFFTLHPETLFMSLYIFGDPGIPDGYRYMPGYSVHTFQVVNKYGESHFVRFHFEAYEGTKNLLSKRAIQIAGTDPDYATRDLYRAIGNGDFPSWSVKVQVLSERDVKNAEFDVFDVTKKLPLDKYPLRPLVFGAILVAAENGDPAANQIVSFKKKTSGPVGILTSPVGAPINYDEANSTLNKRLIYHEFFMDYITHLNRERIPPRVVHAKAGGAFGYFEVTHDMRDICKAKVFSEVGKKTPVAVRFSPIVVEPGGIDTSRDARGFAVKFYTEDGNLDIIGFNTPMFVTPQCEYTAGGLFLRQSERRGDIGYHDTRIRYQLSRSHIVAALHR</sequence>
<feature type="domain" description="Catalase core" evidence="9">
    <location>
        <begin position="45"/>
        <end position="423"/>
    </location>
</feature>
<dbReference type="GO" id="GO:0005777">
    <property type="term" value="C:peroxisome"/>
    <property type="evidence" value="ECO:0007669"/>
    <property type="project" value="TreeGrafter"/>
</dbReference>
<protein>
    <recommendedName>
        <fullName evidence="9">Catalase core domain-containing protein</fullName>
    </recommendedName>
</protein>
<proteinExistence type="inferred from homology"/>
<dbReference type="InterPro" id="IPR011614">
    <property type="entry name" value="Catalase_core"/>
</dbReference>
<dbReference type="GO" id="GO:0004096">
    <property type="term" value="F:catalase activity"/>
    <property type="evidence" value="ECO:0007669"/>
    <property type="project" value="InterPro"/>
</dbReference>
<dbReference type="GO" id="GO:0042542">
    <property type="term" value="P:response to hydrogen peroxide"/>
    <property type="evidence" value="ECO:0007669"/>
    <property type="project" value="TreeGrafter"/>
</dbReference>
<dbReference type="SUPFAM" id="SSF56634">
    <property type="entry name" value="Heme-dependent catalase-like"/>
    <property type="match status" value="2"/>
</dbReference>
<keyword evidence="5" id="KW-0560">Oxidoreductase</keyword>
<keyword evidence="2" id="KW-0575">Peroxidase</keyword>
<evidence type="ECO:0000313" key="11">
    <source>
        <dbReference type="Proteomes" id="UP001231518"/>
    </source>
</evidence>
<evidence type="ECO:0000259" key="9">
    <source>
        <dbReference type="SMART" id="SM01060"/>
    </source>
</evidence>
<evidence type="ECO:0000256" key="1">
    <source>
        <dbReference type="ARBA" id="ARBA00005329"/>
    </source>
</evidence>
<dbReference type="GO" id="GO:0046872">
    <property type="term" value="F:metal ion binding"/>
    <property type="evidence" value="ECO:0007669"/>
    <property type="project" value="UniProtKB-KW"/>
</dbReference>
<dbReference type="PROSITE" id="PS00438">
    <property type="entry name" value="CATALASE_2"/>
    <property type="match status" value="1"/>
</dbReference>
<name>A0AAD7Z194_MYTSE</name>
<dbReference type="Pfam" id="PF00199">
    <property type="entry name" value="Catalase"/>
    <property type="match status" value="2"/>
</dbReference>
<keyword evidence="4" id="KW-0479">Metal-binding</keyword>
<reference evidence="10" key="1">
    <citation type="submission" date="2023-03" db="EMBL/GenBank/DDBJ databases">
        <title>Chromosome-level genomes of two armyworms, Mythimna separata and Mythimna loreyi, provide insights into the biosynthesis and reception of sex pheromones.</title>
        <authorList>
            <person name="Zhao H."/>
        </authorList>
    </citation>
    <scope>NUCLEOTIDE SEQUENCE</scope>
    <source>
        <strain evidence="10">BeijingLab</strain>
        <tissue evidence="10">Pupa</tissue>
    </source>
</reference>
<comment type="similarity">
    <text evidence="1">Belongs to the catalase family.</text>
</comment>
<evidence type="ECO:0000256" key="5">
    <source>
        <dbReference type="ARBA" id="ARBA00023002"/>
    </source>
</evidence>
<keyword evidence="6" id="KW-0408">Iron</keyword>
<dbReference type="PANTHER" id="PTHR11465:SF9">
    <property type="entry name" value="CATALASE"/>
    <property type="match status" value="1"/>
</dbReference>
<feature type="chain" id="PRO_5042134491" description="Catalase core domain-containing protein" evidence="8">
    <location>
        <begin position="20"/>
        <end position="528"/>
    </location>
</feature>
<dbReference type="Proteomes" id="UP001231518">
    <property type="component" value="Chromosome 6"/>
</dbReference>
<dbReference type="PROSITE" id="PS51402">
    <property type="entry name" value="CATALASE_3"/>
    <property type="match status" value="1"/>
</dbReference>
<dbReference type="Gene3D" id="2.40.180.10">
    <property type="entry name" value="Catalase core domain"/>
    <property type="match status" value="2"/>
</dbReference>
<dbReference type="PANTHER" id="PTHR11465">
    <property type="entry name" value="CATALASE"/>
    <property type="match status" value="1"/>
</dbReference>